<evidence type="ECO:0000313" key="2">
    <source>
        <dbReference type="EMBL" id="VFQ90563.1"/>
    </source>
</evidence>
<feature type="region of interest" description="Disordered" evidence="1">
    <location>
        <begin position="67"/>
        <end position="109"/>
    </location>
</feature>
<accession>A0A484MNJ5</accession>
<organism evidence="2 3">
    <name type="scientific">Cuscuta campestris</name>
    <dbReference type="NCBI Taxonomy" id="132261"/>
    <lineage>
        <taxon>Eukaryota</taxon>
        <taxon>Viridiplantae</taxon>
        <taxon>Streptophyta</taxon>
        <taxon>Embryophyta</taxon>
        <taxon>Tracheophyta</taxon>
        <taxon>Spermatophyta</taxon>
        <taxon>Magnoliopsida</taxon>
        <taxon>eudicotyledons</taxon>
        <taxon>Gunneridae</taxon>
        <taxon>Pentapetalae</taxon>
        <taxon>asterids</taxon>
        <taxon>lamiids</taxon>
        <taxon>Solanales</taxon>
        <taxon>Convolvulaceae</taxon>
        <taxon>Cuscuteae</taxon>
        <taxon>Cuscuta</taxon>
        <taxon>Cuscuta subgen. Grammica</taxon>
        <taxon>Cuscuta sect. Cleistogrammica</taxon>
    </lineage>
</organism>
<evidence type="ECO:0000256" key="1">
    <source>
        <dbReference type="SAM" id="MobiDB-lite"/>
    </source>
</evidence>
<dbReference type="AlphaFoldDB" id="A0A484MNJ5"/>
<name>A0A484MNJ5_9ASTE</name>
<dbReference type="Proteomes" id="UP000595140">
    <property type="component" value="Unassembled WGS sequence"/>
</dbReference>
<evidence type="ECO:0000313" key="3">
    <source>
        <dbReference type="Proteomes" id="UP000595140"/>
    </source>
</evidence>
<reference evidence="2 3" key="1">
    <citation type="submission" date="2018-04" db="EMBL/GenBank/DDBJ databases">
        <authorList>
            <person name="Vogel A."/>
        </authorList>
    </citation>
    <scope>NUCLEOTIDE SEQUENCE [LARGE SCALE GENOMIC DNA]</scope>
</reference>
<keyword evidence="3" id="KW-1185">Reference proteome</keyword>
<dbReference type="EMBL" id="OOIL02004148">
    <property type="protein sequence ID" value="VFQ90563.1"/>
    <property type="molecule type" value="Genomic_DNA"/>
</dbReference>
<sequence length="109" mass="12065">MMICSSAQEALCLHASRGFMEGYNDRRQTCFKKHGFIGASNATCNHSANHNRRSHVSMAAFLNSSVSSPTRLGKRHRRPPHCFTVHTTTYGPTHPTTLPPTSGRESIKP</sequence>
<proteinExistence type="predicted"/>
<feature type="compositionally biased region" description="Low complexity" evidence="1">
    <location>
        <begin position="84"/>
        <end position="101"/>
    </location>
</feature>
<gene>
    <name evidence="2" type="ORF">CCAM_LOCUS32339</name>
</gene>
<protein>
    <submittedName>
        <fullName evidence="2">Uncharacterized protein</fullName>
    </submittedName>
</protein>